<dbReference type="GO" id="GO:0005524">
    <property type="term" value="F:ATP binding"/>
    <property type="evidence" value="ECO:0007669"/>
    <property type="project" value="UniProtKB-KW"/>
</dbReference>
<dbReference type="PANTHER" id="PTHR42798:SF6">
    <property type="entry name" value="CELL DIVISION ATP-BINDING PROTEIN FTSE"/>
    <property type="match status" value="1"/>
</dbReference>
<evidence type="ECO:0000256" key="2">
    <source>
        <dbReference type="ARBA" id="ARBA00022448"/>
    </source>
</evidence>
<dbReference type="InterPro" id="IPR027417">
    <property type="entry name" value="P-loop_NTPase"/>
</dbReference>
<dbReference type="InterPro" id="IPR017911">
    <property type="entry name" value="MacB-like_ATP-bd"/>
</dbReference>
<protein>
    <recommendedName>
        <fullName evidence="5">ABC transporter domain-containing protein</fullName>
    </recommendedName>
</protein>
<evidence type="ECO:0000256" key="4">
    <source>
        <dbReference type="ARBA" id="ARBA00022840"/>
    </source>
</evidence>
<evidence type="ECO:0000256" key="3">
    <source>
        <dbReference type="ARBA" id="ARBA00022741"/>
    </source>
</evidence>
<dbReference type="FunFam" id="3.40.50.300:FF:000032">
    <property type="entry name" value="Export ABC transporter ATP-binding protein"/>
    <property type="match status" value="1"/>
</dbReference>
<dbReference type="PANTHER" id="PTHR42798">
    <property type="entry name" value="LIPOPROTEIN-RELEASING SYSTEM ATP-BINDING PROTEIN LOLD"/>
    <property type="match status" value="1"/>
</dbReference>
<dbReference type="GO" id="GO:0098796">
    <property type="term" value="C:membrane protein complex"/>
    <property type="evidence" value="ECO:0007669"/>
    <property type="project" value="UniProtKB-ARBA"/>
</dbReference>
<dbReference type="EMBL" id="LCBF01000015">
    <property type="protein sequence ID" value="KKS07006.1"/>
    <property type="molecule type" value="Genomic_DNA"/>
</dbReference>
<accession>A0A0G0YBL8</accession>
<dbReference type="GO" id="GO:0022857">
    <property type="term" value="F:transmembrane transporter activity"/>
    <property type="evidence" value="ECO:0007669"/>
    <property type="project" value="UniProtKB-ARBA"/>
</dbReference>
<keyword evidence="2" id="KW-0813">Transport</keyword>
<dbReference type="Pfam" id="PF00005">
    <property type="entry name" value="ABC_tran"/>
    <property type="match status" value="1"/>
</dbReference>
<dbReference type="Proteomes" id="UP000034544">
    <property type="component" value="Unassembled WGS sequence"/>
</dbReference>
<evidence type="ECO:0000256" key="1">
    <source>
        <dbReference type="ARBA" id="ARBA00005417"/>
    </source>
</evidence>
<evidence type="ECO:0000313" key="6">
    <source>
        <dbReference type="EMBL" id="KKS07006.1"/>
    </source>
</evidence>
<name>A0A0G0YBL8_UNCKA</name>
<comment type="similarity">
    <text evidence="1">Belongs to the ABC transporter superfamily.</text>
</comment>
<keyword evidence="4" id="KW-0067">ATP-binding</keyword>
<sequence length="223" mass="24459">MTPILQAQNVSKIYDMGTTKIEALLGVNIEIGKGEFVAIVGKSGSGKSTLMHILGLLDTPTEGEVILNGINTKGMSEKQLAQVRNNEIGFVFQSFNLLQRTTVLDNVILPLKYSTVPSSEWERKAKEMIEIVGLQDRLKNKSNELSGGQKQRVAIARAMVNDPSMILADEPTGNLDTKTGEEIIKNFLKLNSQGKTIILVTHDDELAQIAQRKIVLKDGCIVK</sequence>
<dbReference type="SUPFAM" id="SSF52540">
    <property type="entry name" value="P-loop containing nucleoside triphosphate hydrolases"/>
    <property type="match status" value="1"/>
</dbReference>
<dbReference type="InterPro" id="IPR017871">
    <property type="entry name" value="ABC_transporter-like_CS"/>
</dbReference>
<evidence type="ECO:0000259" key="5">
    <source>
        <dbReference type="PROSITE" id="PS50893"/>
    </source>
</evidence>
<comment type="caution">
    <text evidence="6">The sequence shown here is derived from an EMBL/GenBank/DDBJ whole genome shotgun (WGS) entry which is preliminary data.</text>
</comment>
<keyword evidence="3" id="KW-0547">Nucleotide-binding</keyword>
<dbReference type="InterPro" id="IPR003593">
    <property type="entry name" value="AAA+_ATPase"/>
</dbReference>
<gene>
    <name evidence="6" type="ORF">UU59_C0015G0004</name>
</gene>
<dbReference type="AlphaFoldDB" id="A0A0G0YBL8"/>
<dbReference type="PROSITE" id="PS00211">
    <property type="entry name" value="ABC_TRANSPORTER_1"/>
    <property type="match status" value="1"/>
</dbReference>
<dbReference type="InterPro" id="IPR003439">
    <property type="entry name" value="ABC_transporter-like_ATP-bd"/>
</dbReference>
<reference evidence="6 7" key="1">
    <citation type="journal article" date="2015" name="Nature">
        <title>rRNA introns, odd ribosomes, and small enigmatic genomes across a large radiation of phyla.</title>
        <authorList>
            <person name="Brown C.T."/>
            <person name="Hug L.A."/>
            <person name="Thomas B.C."/>
            <person name="Sharon I."/>
            <person name="Castelle C.J."/>
            <person name="Singh A."/>
            <person name="Wilkins M.J."/>
            <person name="Williams K.H."/>
            <person name="Banfield J.F."/>
        </authorList>
    </citation>
    <scope>NUCLEOTIDE SEQUENCE [LARGE SCALE GENOMIC DNA]</scope>
</reference>
<dbReference type="CDD" id="cd03255">
    <property type="entry name" value="ABC_MJ0796_LolCDE_FtsE"/>
    <property type="match status" value="1"/>
</dbReference>
<proteinExistence type="inferred from homology"/>
<organism evidence="6 7">
    <name type="scientific">candidate division WWE3 bacterium GW2011_GWE1_41_27</name>
    <dbReference type="NCBI Taxonomy" id="1619131"/>
    <lineage>
        <taxon>Bacteria</taxon>
        <taxon>Katanobacteria</taxon>
    </lineage>
</organism>
<dbReference type="Gene3D" id="3.40.50.300">
    <property type="entry name" value="P-loop containing nucleotide triphosphate hydrolases"/>
    <property type="match status" value="1"/>
</dbReference>
<dbReference type="SMART" id="SM00382">
    <property type="entry name" value="AAA"/>
    <property type="match status" value="1"/>
</dbReference>
<dbReference type="PROSITE" id="PS50893">
    <property type="entry name" value="ABC_TRANSPORTER_2"/>
    <property type="match status" value="1"/>
</dbReference>
<dbReference type="GO" id="GO:0016887">
    <property type="term" value="F:ATP hydrolysis activity"/>
    <property type="evidence" value="ECO:0007669"/>
    <property type="project" value="InterPro"/>
</dbReference>
<evidence type="ECO:0000313" key="7">
    <source>
        <dbReference type="Proteomes" id="UP000034544"/>
    </source>
</evidence>
<feature type="domain" description="ABC transporter" evidence="5">
    <location>
        <begin position="5"/>
        <end position="222"/>
    </location>
</feature>